<evidence type="ECO:0000256" key="9">
    <source>
        <dbReference type="NCBIfam" id="TIGR01400"/>
    </source>
</evidence>
<proteinExistence type="inferred from homology"/>
<dbReference type="EMBL" id="UGHR01000003">
    <property type="protein sequence ID" value="STR44552.1"/>
    <property type="molecule type" value="Genomic_DNA"/>
</dbReference>
<evidence type="ECO:0000256" key="2">
    <source>
        <dbReference type="ARBA" id="ARBA00009772"/>
    </source>
</evidence>
<evidence type="ECO:0000256" key="10">
    <source>
        <dbReference type="RuleBase" id="RU362071"/>
    </source>
</evidence>
<feature type="transmembrane region" description="Helical" evidence="10">
    <location>
        <begin position="39"/>
        <end position="57"/>
    </location>
</feature>
<evidence type="ECO:0000313" key="14">
    <source>
        <dbReference type="Proteomes" id="UP000295794"/>
    </source>
</evidence>
<sequence>MDSLIKELLAILPLLWWPFCRYMAGFSFAPLIGEAMVPVRARIGLSLVLSVITLPLMQKTQISIDPFSMHWILATFAQVIIGLIFGMAFQLVMTILSILGFLISSQMGLSMAVMNDPMSGSSSDVISTLLYLLGALLFFAMDGHLVIVQIIYGSFKLWPVADGINFVSLKMLAQSLSWVFAAALLLAIPSIFSTFIVQLGLGLLNRVAPALNLFSLGFPLITLFGLFTLGLISRFIPGHYSQLSEKILQMIEQMLHGGVHG</sequence>
<keyword evidence="8 10" id="KW-0975">Bacterial flagellum</keyword>
<keyword evidence="6 10" id="KW-1133">Transmembrane helix</keyword>
<dbReference type="Proteomes" id="UP000255108">
    <property type="component" value="Unassembled WGS sequence"/>
</dbReference>
<evidence type="ECO:0000256" key="4">
    <source>
        <dbReference type="ARBA" id="ARBA00022475"/>
    </source>
</evidence>
<evidence type="ECO:0000256" key="8">
    <source>
        <dbReference type="ARBA" id="ARBA00023143"/>
    </source>
</evidence>
<comment type="function">
    <text evidence="1 10">Role in flagellar biosynthesis.</text>
</comment>
<dbReference type="PRINTS" id="PR00953">
    <property type="entry name" value="TYPE3IMRPROT"/>
</dbReference>
<dbReference type="NCBIfam" id="TIGR01400">
    <property type="entry name" value="fliR"/>
    <property type="match status" value="1"/>
</dbReference>
<keyword evidence="14" id="KW-1185">Reference proteome</keyword>
<evidence type="ECO:0000313" key="13">
    <source>
        <dbReference type="Proteomes" id="UP000255108"/>
    </source>
</evidence>
<dbReference type="AlphaFoldDB" id="A0A377SR91"/>
<name>A0A377SR91_9NEIS</name>
<dbReference type="Pfam" id="PF01311">
    <property type="entry name" value="Bac_export_1"/>
    <property type="match status" value="1"/>
</dbReference>
<feature type="transmembrane region" description="Helical" evidence="10">
    <location>
        <begin position="175"/>
        <end position="201"/>
    </location>
</feature>
<dbReference type="GO" id="GO:0005886">
    <property type="term" value="C:plasma membrane"/>
    <property type="evidence" value="ECO:0007669"/>
    <property type="project" value="UniProtKB-SubCell"/>
</dbReference>
<comment type="subcellular location">
    <subcellularLocation>
        <location evidence="10">Cell membrane</location>
        <topology evidence="10">Multi-pass membrane protein</topology>
    </subcellularLocation>
    <subcellularLocation>
        <location evidence="10">Bacterial flagellum basal body</location>
    </subcellularLocation>
</comment>
<keyword evidence="11" id="KW-0966">Cell projection</keyword>
<evidence type="ECO:0000313" key="12">
    <source>
        <dbReference type="EMBL" id="TCU86141.1"/>
    </source>
</evidence>
<evidence type="ECO:0000256" key="1">
    <source>
        <dbReference type="ARBA" id="ARBA00002578"/>
    </source>
</evidence>
<evidence type="ECO:0000256" key="3">
    <source>
        <dbReference type="ARBA" id="ARBA00021717"/>
    </source>
</evidence>
<keyword evidence="7 10" id="KW-0472">Membrane</keyword>
<keyword evidence="11" id="KW-0969">Cilium</keyword>
<dbReference type="Proteomes" id="UP000295794">
    <property type="component" value="Unassembled WGS sequence"/>
</dbReference>
<dbReference type="InterPro" id="IPR006303">
    <property type="entry name" value="FliR"/>
</dbReference>
<dbReference type="InterPro" id="IPR002010">
    <property type="entry name" value="T3SS_IM_R"/>
</dbReference>
<dbReference type="GO" id="GO:0009425">
    <property type="term" value="C:bacterial-type flagellum basal body"/>
    <property type="evidence" value="ECO:0007669"/>
    <property type="project" value="UniProtKB-SubCell"/>
</dbReference>
<feature type="transmembrane region" description="Helical" evidence="10">
    <location>
        <begin position="95"/>
        <end position="114"/>
    </location>
</feature>
<keyword evidence="11" id="KW-0282">Flagellum</keyword>
<accession>A0A377SR91</accession>
<evidence type="ECO:0000313" key="11">
    <source>
        <dbReference type="EMBL" id="STR44552.1"/>
    </source>
</evidence>
<feature type="transmembrane region" description="Helical" evidence="10">
    <location>
        <begin position="12"/>
        <end position="33"/>
    </location>
</feature>
<reference evidence="12 14" key="2">
    <citation type="submission" date="2019-03" db="EMBL/GenBank/DDBJ databases">
        <title>Genomic Encyclopedia of Type Strains, Phase IV (KMG-IV): sequencing the most valuable type-strain genomes for metagenomic binning, comparative biology and taxonomic classification.</title>
        <authorList>
            <person name="Goeker M."/>
        </authorList>
    </citation>
    <scope>NUCLEOTIDE SEQUENCE [LARGE SCALE GENOMIC DNA]</scope>
    <source>
        <strain evidence="12 14">DSM 3764</strain>
    </source>
</reference>
<organism evidence="11 13">
    <name type="scientific">Iodobacter fluviatilis</name>
    <dbReference type="NCBI Taxonomy" id="537"/>
    <lineage>
        <taxon>Bacteria</taxon>
        <taxon>Pseudomonadati</taxon>
        <taxon>Pseudomonadota</taxon>
        <taxon>Betaproteobacteria</taxon>
        <taxon>Neisseriales</taxon>
        <taxon>Chitinibacteraceae</taxon>
        <taxon>Iodobacter</taxon>
    </lineage>
</organism>
<dbReference type="EMBL" id="SMBT01000006">
    <property type="protein sequence ID" value="TCU86141.1"/>
    <property type="molecule type" value="Genomic_DNA"/>
</dbReference>
<keyword evidence="4 10" id="KW-1003">Cell membrane</keyword>
<feature type="transmembrane region" description="Helical" evidence="10">
    <location>
        <begin position="213"/>
        <end position="236"/>
    </location>
</feature>
<feature type="transmembrane region" description="Helical" evidence="10">
    <location>
        <begin position="126"/>
        <end position="155"/>
    </location>
</feature>
<keyword evidence="5 10" id="KW-0812">Transmembrane</keyword>
<dbReference type="RefSeq" id="WP_115228344.1">
    <property type="nucleotide sequence ID" value="NZ_CAWOLO010000006.1"/>
</dbReference>
<dbReference type="GO" id="GO:0006605">
    <property type="term" value="P:protein targeting"/>
    <property type="evidence" value="ECO:0007669"/>
    <property type="project" value="UniProtKB-UniRule"/>
</dbReference>
<evidence type="ECO:0000256" key="6">
    <source>
        <dbReference type="ARBA" id="ARBA00022989"/>
    </source>
</evidence>
<gene>
    <name evidence="12" type="ORF">EV682_10621</name>
    <name evidence="11" type="ORF">NCTC11159_03087</name>
</gene>
<comment type="similarity">
    <text evidence="2 10">Belongs to the FliR/MopE/SpaR family.</text>
</comment>
<dbReference type="PANTHER" id="PTHR30065:SF8">
    <property type="entry name" value="FLAGELLAR BIOSYNTHETIC PROTEIN FLIR"/>
    <property type="match status" value="1"/>
</dbReference>
<protein>
    <recommendedName>
        <fullName evidence="3 9">Flagellar biosynthetic protein FliR</fullName>
    </recommendedName>
</protein>
<dbReference type="GO" id="GO:0044780">
    <property type="term" value="P:bacterial-type flagellum assembly"/>
    <property type="evidence" value="ECO:0007669"/>
    <property type="project" value="UniProtKB-UniRule"/>
</dbReference>
<reference evidence="11 13" key="1">
    <citation type="submission" date="2018-06" db="EMBL/GenBank/DDBJ databases">
        <authorList>
            <consortium name="Pathogen Informatics"/>
            <person name="Doyle S."/>
        </authorList>
    </citation>
    <scope>NUCLEOTIDE SEQUENCE [LARGE SCALE GENOMIC DNA]</scope>
    <source>
        <strain evidence="11 13">NCTC11159</strain>
    </source>
</reference>
<evidence type="ECO:0000256" key="5">
    <source>
        <dbReference type="ARBA" id="ARBA00022692"/>
    </source>
</evidence>
<dbReference type="OrthoDB" id="9797790at2"/>
<feature type="transmembrane region" description="Helical" evidence="10">
    <location>
        <begin position="69"/>
        <end position="89"/>
    </location>
</feature>
<evidence type="ECO:0000256" key="7">
    <source>
        <dbReference type="ARBA" id="ARBA00023136"/>
    </source>
</evidence>
<dbReference type="PANTHER" id="PTHR30065">
    <property type="entry name" value="FLAGELLAR BIOSYNTHETIC PROTEIN FLIR"/>
    <property type="match status" value="1"/>
</dbReference>